<accession>A0ABP1DY93</accession>
<dbReference type="InterPro" id="IPR006314">
    <property type="entry name" value="Dyp_peroxidase"/>
</dbReference>
<keyword evidence="6" id="KW-0408">Iron</keyword>
<dbReference type="Pfam" id="PF21105">
    <property type="entry name" value="DyP_N"/>
    <property type="match status" value="1"/>
</dbReference>
<evidence type="ECO:0000256" key="6">
    <source>
        <dbReference type="ARBA" id="ARBA00023004"/>
    </source>
</evidence>
<protein>
    <recommendedName>
        <fullName evidence="8">DyP dimeric alpha+beta barrel domain-containing protein</fullName>
    </recommendedName>
</protein>
<evidence type="ECO:0000313" key="9">
    <source>
        <dbReference type="EMBL" id="CAL1712073.1"/>
    </source>
</evidence>
<keyword evidence="2" id="KW-0575">Peroxidase</keyword>
<dbReference type="PANTHER" id="PTHR30521:SF4">
    <property type="entry name" value="DEFERROCHELATASE"/>
    <property type="match status" value="1"/>
</dbReference>
<dbReference type="SUPFAM" id="SSF54909">
    <property type="entry name" value="Dimeric alpha+beta barrel"/>
    <property type="match status" value="1"/>
</dbReference>
<sequence>MQTLFVETFHSLQRLKLTIVILLPSFLDKSHSFIIRTYLTAARVHWLWILMMEPLLTPFFIDIEGKCDALSGVESTGILTYLRIKFIIMAAIPSTLKNVAARGIIPLIAEIALPSNRRALADRKTVAIDEIPNPANIQGDVYLLFPKVAECFLFFWIGDVPKFKAALKNYTPTSSAGVIANLQTISKAKERGEVVDIVQTQIAFSRSGLTKLGWTDAVGDVRFDGGSMRRDKEALGDQRQWSDIFDSGTVQGVFIIAAADAAKRDDARVKLEQQFNAGVEKFSHLNGDRRTGDFKGHEHFGYMDGISQPALRDLVQPHKGQIEVDPGVVVMGYKGDPVFDNLDPNVPKRPSWTKDGTFMVFRKLEQDVKGFNDYLQRNAHRWKDFWPDGTVEPPLSDQEGADLWGARMIGRWKSGCPVDKSPYRDNKEIAGNPDENNDFDYIVPFQTGPSDIRCPFTAHTRKTAPRDLDPYMSKKFLQSTAIVRAGLPYGKEYTEAPDDPERGLLFACYSSSIANGFYLQTTGFANNDYFPITGVSPAKHGQDPILGGPGPIANADITSTGDLKLKGEVTVYLQDKTGCQPLEINGFAKPYVPSVYTQDFFVTSRGGEYLFVPSIEMVKQLANN</sequence>
<evidence type="ECO:0000256" key="4">
    <source>
        <dbReference type="ARBA" id="ARBA00022723"/>
    </source>
</evidence>
<evidence type="ECO:0000256" key="1">
    <source>
        <dbReference type="ARBA" id="ARBA00001970"/>
    </source>
</evidence>
<dbReference type="Proteomes" id="UP001497453">
    <property type="component" value="Chromosome 6"/>
</dbReference>
<organism evidence="9 10">
    <name type="scientific">Somion occarium</name>
    <dbReference type="NCBI Taxonomy" id="3059160"/>
    <lineage>
        <taxon>Eukaryota</taxon>
        <taxon>Fungi</taxon>
        <taxon>Dikarya</taxon>
        <taxon>Basidiomycota</taxon>
        <taxon>Agaricomycotina</taxon>
        <taxon>Agaricomycetes</taxon>
        <taxon>Polyporales</taxon>
        <taxon>Cerrenaceae</taxon>
        <taxon>Somion</taxon>
    </lineage>
</organism>
<proteinExistence type="inferred from homology"/>
<feature type="domain" description="DyP dimeric alpha+beta barrel" evidence="8">
    <location>
        <begin position="136"/>
        <end position="290"/>
    </location>
</feature>
<dbReference type="InterPro" id="IPR049509">
    <property type="entry name" value="DyP_N"/>
</dbReference>
<evidence type="ECO:0000256" key="7">
    <source>
        <dbReference type="ARBA" id="ARBA00025737"/>
    </source>
</evidence>
<dbReference type="InterPro" id="IPR011008">
    <property type="entry name" value="Dimeric_a/b-barrel"/>
</dbReference>
<keyword evidence="5" id="KW-0560">Oxidoreductase</keyword>
<keyword evidence="4" id="KW-0479">Metal-binding</keyword>
<evidence type="ECO:0000259" key="8">
    <source>
        <dbReference type="Pfam" id="PF21105"/>
    </source>
</evidence>
<evidence type="ECO:0000256" key="2">
    <source>
        <dbReference type="ARBA" id="ARBA00022559"/>
    </source>
</evidence>
<evidence type="ECO:0000256" key="5">
    <source>
        <dbReference type="ARBA" id="ARBA00023002"/>
    </source>
</evidence>
<evidence type="ECO:0000313" key="10">
    <source>
        <dbReference type="Proteomes" id="UP001497453"/>
    </source>
</evidence>
<dbReference type="PANTHER" id="PTHR30521">
    <property type="entry name" value="DEFERROCHELATASE/PEROXIDASE"/>
    <property type="match status" value="1"/>
</dbReference>
<dbReference type="NCBIfam" id="TIGR01413">
    <property type="entry name" value="Dyp_perox_fam"/>
    <property type="match status" value="1"/>
</dbReference>
<dbReference type="EMBL" id="OZ037949">
    <property type="protein sequence ID" value="CAL1712073.1"/>
    <property type="molecule type" value="Genomic_DNA"/>
</dbReference>
<evidence type="ECO:0000256" key="3">
    <source>
        <dbReference type="ARBA" id="ARBA00022617"/>
    </source>
</evidence>
<dbReference type="PROSITE" id="PS51404">
    <property type="entry name" value="DYP_PEROXIDASE"/>
    <property type="match status" value="1"/>
</dbReference>
<reference evidence="10" key="1">
    <citation type="submission" date="2024-04" db="EMBL/GenBank/DDBJ databases">
        <authorList>
            <person name="Shaw F."/>
            <person name="Minotto A."/>
        </authorList>
    </citation>
    <scope>NUCLEOTIDE SEQUENCE [LARGE SCALE GENOMIC DNA]</scope>
</reference>
<name>A0ABP1DY93_9APHY</name>
<comment type="cofactor">
    <cofactor evidence="1">
        <name>heme b</name>
        <dbReference type="ChEBI" id="CHEBI:60344"/>
    </cofactor>
</comment>
<comment type="similarity">
    <text evidence="7">Belongs to the DyP-type peroxidase family.</text>
</comment>
<keyword evidence="10" id="KW-1185">Reference proteome</keyword>
<gene>
    <name evidence="9" type="ORF">GFSPODELE1_LOCUS8653</name>
</gene>
<keyword evidence="3" id="KW-0349">Heme</keyword>